<evidence type="ECO:0000256" key="3">
    <source>
        <dbReference type="ARBA" id="ARBA00022989"/>
    </source>
</evidence>
<proteinExistence type="predicted"/>
<dbReference type="InterPro" id="IPR006696">
    <property type="entry name" value="DUF423"/>
</dbReference>
<evidence type="ECO:0000256" key="4">
    <source>
        <dbReference type="ARBA" id="ARBA00023136"/>
    </source>
</evidence>
<evidence type="ECO:0000256" key="5">
    <source>
        <dbReference type="SAM" id="Phobius"/>
    </source>
</evidence>
<organism evidence="7 8">
    <name type="scientific">Polarella glacialis</name>
    <name type="common">Dinoflagellate</name>
    <dbReference type="NCBI Taxonomy" id="89957"/>
    <lineage>
        <taxon>Eukaryota</taxon>
        <taxon>Sar</taxon>
        <taxon>Alveolata</taxon>
        <taxon>Dinophyceae</taxon>
        <taxon>Suessiales</taxon>
        <taxon>Suessiaceae</taxon>
        <taxon>Polarella</taxon>
    </lineage>
</organism>
<protein>
    <recommendedName>
        <fullName evidence="9">DUF423 domain-containing protein</fullName>
    </recommendedName>
</protein>
<evidence type="ECO:0000256" key="1">
    <source>
        <dbReference type="ARBA" id="ARBA00004141"/>
    </source>
</evidence>
<sequence>ELLESWKTAAMYQMLHAMMIGVSASLRRNSKAPKLFSLGCLFFSGSIYGLCLLPKGHGMRKLLGPATPLGGLLFIAGWLAMALGDNGPEGSDQK</sequence>
<gene>
    <name evidence="6" type="ORF">PGLA2088_LOCUS29568</name>
    <name evidence="7" type="ORF">PGLA2088_LOCUS42468</name>
</gene>
<evidence type="ECO:0000313" key="8">
    <source>
        <dbReference type="Proteomes" id="UP000626109"/>
    </source>
</evidence>
<name>A0A813L4H5_POLGL</name>
<evidence type="ECO:0008006" key="9">
    <source>
        <dbReference type="Google" id="ProtNLM"/>
    </source>
</evidence>
<dbReference type="PANTHER" id="PTHR43461">
    <property type="entry name" value="TRANSMEMBRANE PROTEIN 256"/>
    <property type="match status" value="1"/>
</dbReference>
<reference evidence="7" key="1">
    <citation type="submission" date="2021-02" db="EMBL/GenBank/DDBJ databases">
        <authorList>
            <person name="Dougan E. K."/>
            <person name="Rhodes N."/>
            <person name="Thang M."/>
            <person name="Chan C."/>
        </authorList>
    </citation>
    <scope>NUCLEOTIDE SEQUENCE</scope>
</reference>
<feature type="transmembrane region" description="Helical" evidence="5">
    <location>
        <begin position="35"/>
        <end position="54"/>
    </location>
</feature>
<dbReference type="AlphaFoldDB" id="A0A813L4H5"/>
<comment type="caution">
    <text evidence="7">The sequence shown here is derived from an EMBL/GenBank/DDBJ whole genome shotgun (WGS) entry which is preliminary data.</text>
</comment>
<dbReference type="Proteomes" id="UP000626109">
    <property type="component" value="Unassembled WGS sequence"/>
</dbReference>
<dbReference type="PANTHER" id="PTHR43461:SF1">
    <property type="entry name" value="TRANSMEMBRANE PROTEIN 256"/>
    <property type="match status" value="1"/>
</dbReference>
<evidence type="ECO:0000313" key="7">
    <source>
        <dbReference type="EMBL" id="CAE8722364.1"/>
    </source>
</evidence>
<keyword evidence="3 5" id="KW-1133">Transmembrane helix</keyword>
<evidence type="ECO:0000256" key="2">
    <source>
        <dbReference type="ARBA" id="ARBA00022692"/>
    </source>
</evidence>
<feature type="transmembrane region" description="Helical" evidence="5">
    <location>
        <begin position="66"/>
        <end position="84"/>
    </location>
</feature>
<feature type="non-terminal residue" evidence="7">
    <location>
        <position position="94"/>
    </location>
</feature>
<keyword evidence="2 5" id="KW-0812">Transmembrane</keyword>
<dbReference type="Pfam" id="PF04241">
    <property type="entry name" value="DUF423"/>
    <property type="match status" value="1"/>
</dbReference>
<dbReference type="EMBL" id="CAJNNW010034333">
    <property type="protein sequence ID" value="CAE8722364.1"/>
    <property type="molecule type" value="Genomic_DNA"/>
</dbReference>
<keyword evidence="4 5" id="KW-0472">Membrane</keyword>
<evidence type="ECO:0000313" key="6">
    <source>
        <dbReference type="EMBL" id="CAE8695833.1"/>
    </source>
</evidence>
<accession>A0A813L4H5</accession>
<dbReference type="GO" id="GO:0016020">
    <property type="term" value="C:membrane"/>
    <property type="evidence" value="ECO:0007669"/>
    <property type="project" value="UniProtKB-SubCell"/>
</dbReference>
<dbReference type="EMBL" id="CAJNNW010028378">
    <property type="protein sequence ID" value="CAE8695833.1"/>
    <property type="molecule type" value="Genomic_DNA"/>
</dbReference>
<comment type="subcellular location">
    <subcellularLocation>
        <location evidence="1">Membrane</location>
        <topology evidence="1">Multi-pass membrane protein</topology>
    </subcellularLocation>
</comment>